<feature type="compositionally biased region" description="Polar residues" evidence="2">
    <location>
        <begin position="93"/>
        <end position="124"/>
    </location>
</feature>
<dbReference type="InterPro" id="IPR007855">
    <property type="entry name" value="RDRP"/>
</dbReference>
<dbReference type="InterPro" id="IPR057596">
    <property type="entry name" value="RDRP_core"/>
</dbReference>
<dbReference type="VEuPathDB" id="AmoebaDB:NfTy_008900"/>
<keyword evidence="1" id="KW-0696">RNA-directed RNA polymerase</keyword>
<dbReference type="VEuPathDB" id="AmoebaDB:NF0076180"/>
<evidence type="ECO:0000259" key="3">
    <source>
        <dbReference type="Pfam" id="PF05183"/>
    </source>
</evidence>
<feature type="compositionally biased region" description="Low complexity" evidence="2">
    <location>
        <begin position="51"/>
        <end position="66"/>
    </location>
</feature>
<dbReference type="AlphaFoldDB" id="A0A6A5BI48"/>
<evidence type="ECO:0000256" key="2">
    <source>
        <dbReference type="SAM" id="MobiDB-lite"/>
    </source>
</evidence>
<feature type="compositionally biased region" description="Low complexity" evidence="2">
    <location>
        <begin position="125"/>
        <end position="139"/>
    </location>
</feature>
<accession>A0A6A5BI48</accession>
<dbReference type="VEuPathDB" id="AmoebaDB:FDP41_007115"/>
<evidence type="ECO:0000313" key="4">
    <source>
        <dbReference type="EMBL" id="KAF0973728.1"/>
    </source>
</evidence>
<gene>
    <name evidence="4" type="ORF">FDP41_007115</name>
</gene>
<organism evidence="4 5">
    <name type="scientific">Naegleria fowleri</name>
    <name type="common">Brain eating amoeba</name>
    <dbReference type="NCBI Taxonomy" id="5763"/>
    <lineage>
        <taxon>Eukaryota</taxon>
        <taxon>Discoba</taxon>
        <taxon>Heterolobosea</taxon>
        <taxon>Tetramitia</taxon>
        <taxon>Eutetramitia</taxon>
        <taxon>Vahlkampfiidae</taxon>
        <taxon>Naegleria</taxon>
    </lineage>
</organism>
<evidence type="ECO:0000313" key="5">
    <source>
        <dbReference type="Proteomes" id="UP000444721"/>
    </source>
</evidence>
<reference evidence="4 5" key="1">
    <citation type="journal article" date="2019" name="Sci. Rep.">
        <title>Nanopore sequencing improves the draft genome of the human pathogenic amoeba Naegleria fowleri.</title>
        <authorList>
            <person name="Liechti N."/>
            <person name="Schurch N."/>
            <person name="Bruggmann R."/>
            <person name="Wittwer M."/>
        </authorList>
    </citation>
    <scope>NUCLEOTIDE SEQUENCE [LARGE SCALE GENOMIC DNA]</scope>
    <source>
        <strain evidence="4 5">ATCC 30894</strain>
    </source>
</reference>
<keyword evidence="1" id="KW-0694">RNA-binding</keyword>
<keyword evidence="5" id="KW-1185">Reference proteome</keyword>
<dbReference type="Proteomes" id="UP000444721">
    <property type="component" value="Unassembled WGS sequence"/>
</dbReference>
<dbReference type="GeneID" id="68114333"/>
<dbReference type="PANTHER" id="PTHR23079">
    <property type="entry name" value="RNA-DEPENDENT RNA POLYMERASE"/>
    <property type="match status" value="1"/>
</dbReference>
<name>A0A6A5BI48_NAEFO</name>
<feature type="domain" description="RDRP core" evidence="3">
    <location>
        <begin position="474"/>
        <end position="662"/>
    </location>
</feature>
<keyword evidence="1" id="KW-0548">Nucleotidyltransferase</keyword>
<dbReference type="EMBL" id="VFQX01000058">
    <property type="protein sequence ID" value="KAF0973728.1"/>
    <property type="molecule type" value="Genomic_DNA"/>
</dbReference>
<comment type="caution">
    <text evidence="4">The sequence shown here is derived from an EMBL/GenBank/DDBJ whole genome shotgun (WGS) entry which is preliminary data.</text>
</comment>
<dbReference type="GO" id="GO:0030422">
    <property type="term" value="P:siRNA processing"/>
    <property type="evidence" value="ECO:0007669"/>
    <property type="project" value="TreeGrafter"/>
</dbReference>
<feature type="region of interest" description="Disordered" evidence="2">
    <location>
        <begin position="22"/>
        <end position="160"/>
    </location>
</feature>
<dbReference type="Pfam" id="PF05183">
    <property type="entry name" value="RdRP"/>
    <property type="match status" value="2"/>
</dbReference>
<comment type="catalytic activity">
    <reaction evidence="1">
        <text>RNA(n) + a ribonucleoside 5'-triphosphate = RNA(n+1) + diphosphate</text>
        <dbReference type="Rhea" id="RHEA:21248"/>
        <dbReference type="Rhea" id="RHEA-COMP:14527"/>
        <dbReference type="Rhea" id="RHEA-COMP:17342"/>
        <dbReference type="ChEBI" id="CHEBI:33019"/>
        <dbReference type="ChEBI" id="CHEBI:61557"/>
        <dbReference type="ChEBI" id="CHEBI:140395"/>
        <dbReference type="EC" id="2.7.7.48"/>
    </reaction>
</comment>
<evidence type="ECO:0000256" key="1">
    <source>
        <dbReference type="RuleBase" id="RU363098"/>
    </source>
</evidence>
<feature type="domain" description="RDRP core" evidence="3">
    <location>
        <begin position="708"/>
        <end position="994"/>
    </location>
</feature>
<protein>
    <recommendedName>
        <fullName evidence="1">RNA-dependent RNA polymerase</fullName>
        <ecNumber evidence="1">2.7.7.48</ecNumber>
    </recommendedName>
</protein>
<dbReference type="GO" id="GO:0003968">
    <property type="term" value="F:RNA-directed RNA polymerase activity"/>
    <property type="evidence" value="ECO:0007669"/>
    <property type="project" value="UniProtKB-KW"/>
</dbReference>
<dbReference type="GO" id="GO:0031380">
    <property type="term" value="C:nuclear RNA-directed RNA polymerase complex"/>
    <property type="evidence" value="ECO:0007669"/>
    <property type="project" value="TreeGrafter"/>
</dbReference>
<dbReference type="PANTHER" id="PTHR23079:SF55">
    <property type="entry name" value="RNA-DIRECTED RNA POLYMERASE"/>
    <property type="match status" value="1"/>
</dbReference>
<dbReference type="EC" id="2.7.7.48" evidence="1"/>
<dbReference type="VEuPathDB" id="AmoebaDB:NF0076170"/>
<sequence>MFKHRHADNLLPNHQLEEQHLKQEGASHTRMHQRARRINSEHGKRAHDHLPLPTHLSTTTRHSTTTNGGGEATNTKFDLDKDFPALGQKTKASKPNTVSAQPSTVRNGNTMASSSKAFVPTHSQPKTSTSKNNKPSSSNVISQQRTPLSPSISRASSPSTVSSISSLSSSTISSISSPSSSSTNNSTSNEIVEFGTIDLKWMATEIGNFEESKHTTFRIVKKDNISGYIMPERSLSKLFWKLNGDMKWQAVFSSSEHEYWMDIRRSNIKRVIVYKSEMAIELVNTPFVYRKKPDEKIKARMAAPFFSQKDSYSSLWLNNFKFGRSIVIQLPSTNIKSLIEGNHYPYPILYRDEKIQYVGMDVYLEDGVLNFHLQDLTFNIVYLLFCVTTKVPGLLNSMVRLEQIRDTIIQYVNEDYALEWIDAALRDIINDKDIYPNSFMDIFKQNVEKHKFKQTEPEFSDQNNNMFNIRKIMITPTGVKFLDITVEGGNRVLKKYKDKYEDYFLRVTFCDEDQTKLSAEKFVNLHNRVEFFVKKGFYVHNRLYEMLAYSNSQLRTHSAWFVSPIDNLSPKSIIADLGNFSHIKVVAKYAARIGQCFSHTYEGIEKDFDVVPDIIRNGKIFTDGIGSISPKFALELAEKFQIGYCGKQYVPSAFQFRLGGYKIRTKEQLDEIRHLFDNKKYVKRMLRKAHDNPIGNNLKKIIGLNYLDKEIDISSIENARSSIHYFFQVEPLFCKIVSRMLKSRLSDLKSGRLIVDKSSLLMSVVDFYNVLEEDEVFIQLSPLDQANCGIYDEGCYENGGIVTGDVAISRNPCLHPGDIRKFKAVNDPEKIKYLSHLKDVVVFSQRGNRSQPNKLSGGDLDGDLFYVCWEPKLLDFEEYPPMDYEPLPPVEKHGGCDYKAIREFLTEYVVNDNLGVVAFLHLEHYDQEKEGAKSAVCLDLAKYHSYQVDYAKSGVRKALPLDLLSNSRPHYMPKVFGKTIYHSDDILGKIYDRVKWEEQKRKKMKLGLEKYGYDTLDHYFEILDKLFVTYKPLKQLFVDYNEDFFDLDQDILKEFADVTKNYENYKRDLRKLMFQYYIDSEDELIAGFFNAKDLEVKCGKNHYKLRLEISDIVMQFTKYYHKESMKIMVSNSSTNLSKKDVASLFYIAVRNENKGLEIQKCFGISFYWLVMDIMVSRVNEENPVETLVSE</sequence>
<dbReference type="GO" id="GO:0003723">
    <property type="term" value="F:RNA binding"/>
    <property type="evidence" value="ECO:0007669"/>
    <property type="project" value="UniProtKB-KW"/>
</dbReference>
<dbReference type="RefSeq" id="XP_044558441.1">
    <property type="nucleotide sequence ID" value="XM_044710825.1"/>
</dbReference>
<proteinExistence type="inferred from homology"/>
<keyword evidence="1" id="KW-0808">Transferase</keyword>
<dbReference type="OrthoDB" id="6513042at2759"/>
<comment type="similarity">
    <text evidence="1">Belongs to the RdRP family.</text>
</comment>
<feature type="compositionally biased region" description="Low complexity" evidence="2">
    <location>
        <begin position="149"/>
        <end position="160"/>
    </location>
</feature>